<name>A0AAE0BKK9_9CHLO</name>
<comment type="caution">
    <text evidence="1">The sequence shown here is derived from an EMBL/GenBank/DDBJ whole genome shotgun (WGS) entry which is preliminary data.</text>
</comment>
<evidence type="ECO:0000313" key="2">
    <source>
        <dbReference type="Proteomes" id="UP001190700"/>
    </source>
</evidence>
<dbReference type="Proteomes" id="UP001190700">
    <property type="component" value="Unassembled WGS sequence"/>
</dbReference>
<sequence>MALAFHTSISARTASVRLSQPRFQPRPAIRTSAPHKRAVETFASIEIAKGVEFDTIAREWRFKWSGDSDKASLIAAQELLDEALPSLKAVDGVTGVQRVVCGGCLDFKIITSLTADKFGDWEAAEFAPESEFLEKVKAIDGVSLVETQTFTIMPM</sequence>
<accession>A0AAE0BKK9</accession>
<evidence type="ECO:0000313" key="1">
    <source>
        <dbReference type="EMBL" id="KAK3237342.1"/>
    </source>
</evidence>
<gene>
    <name evidence="1" type="ORF">CYMTET_52577</name>
</gene>
<dbReference type="AlphaFoldDB" id="A0AAE0BKK9"/>
<organism evidence="1 2">
    <name type="scientific">Cymbomonas tetramitiformis</name>
    <dbReference type="NCBI Taxonomy" id="36881"/>
    <lineage>
        <taxon>Eukaryota</taxon>
        <taxon>Viridiplantae</taxon>
        <taxon>Chlorophyta</taxon>
        <taxon>Pyramimonadophyceae</taxon>
        <taxon>Pyramimonadales</taxon>
        <taxon>Pyramimonadaceae</taxon>
        <taxon>Cymbomonas</taxon>
    </lineage>
</organism>
<dbReference type="EMBL" id="LGRX02034636">
    <property type="protein sequence ID" value="KAK3237342.1"/>
    <property type="molecule type" value="Genomic_DNA"/>
</dbReference>
<protein>
    <submittedName>
        <fullName evidence="1">Uncharacterized protein</fullName>
    </submittedName>
</protein>
<proteinExistence type="predicted"/>
<keyword evidence="2" id="KW-1185">Reference proteome</keyword>
<reference evidence="1 2" key="1">
    <citation type="journal article" date="2015" name="Genome Biol. Evol.">
        <title>Comparative Genomics of a Bacterivorous Green Alga Reveals Evolutionary Causalities and Consequences of Phago-Mixotrophic Mode of Nutrition.</title>
        <authorList>
            <person name="Burns J.A."/>
            <person name="Paasch A."/>
            <person name="Narechania A."/>
            <person name="Kim E."/>
        </authorList>
    </citation>
    <scope>NUCLEOTIDE SEQUENCE [LARGE SCALE GENOMIC DNA]</scope>
    <source>
        <strain evidence="1 2">PLY_AMNH</strain>
    </source>
</reference>